<comment type="subcellular location">
    <subcellularLocation>
        <location evidence="1">Lysosome membrane</location>
        <topology evidence="1">Multi-pass membrane protein</topology>
    </subcellularLocation>
</comment>
<feature type="transmembrane region" description="Helical" evidence="25">
    <location>
        <begin position="162"/>
        <end position="185"/>
    </location>
</feature>
<comment type="catalytic activity">
    <reaction evidence="9">
        <text>L-histidyl-glycine(out) = L-histidyl-glycine(in)</text>
        <dbReference type="Rhea" id="RHEA:79395"/>
        <dbReference type="ChEBI" id="CHEBI:229957"/>
    </reaction>
</comment>
<evidence type="ECO:0000256" key="6">
    <source>
        <dbReference type="ARBA" id="ARBA00023136"/>
    </source>
</evidence>
<feature type="transmembrane region" description="Helical" evidence="25">
    <location>
        <begin position="283"/>
        <end position="303"/>
    </location>
</feature>
<evidence type="ECO:0000256" key="15">
    <source>
        <dbReference type="ARBA" id="ARBA00044899"/>
    </source>
</evidence>
<dbReference type="PANTHER" id="PTHR23512:SF3">
    <property type="entry name" value="MAJOR FACILITATOR SUPERFAMILY DOMAIN-CONTAINING PROTEIN 1"/>
    <property type="match status" value="1"/>
</dbReference>
<dbReference type="EMBL" id="CP001140">
    <property type="protein sequence ID" value="ACL10619.1"/>
    <property type="molecule type" value="Genomic_DNA"/>
</dbReference>
<feature type="transmembrane region" description="Helical" evidence="25">
    <location>
        <begin position="371"/>
        <end position="389"/>
    </location>
</feature>
<comment type="catalytic activity">
    <reaction evidence="11">
        <text>L-alpha-aminoacyl-L-histidine(out) = L-alpha-aminoacyl-L-histidine(in)</text>
        <dbReference type="Rhea" id="RHEA:79375"/>
        <dbReference type="ChEBI" id="CHEBI:229967"/>
    </reaction>
</comment>
<evidence type="ECO:0000256" key="21">
    <source>
        <dbReference type="ARBA" id="ARBA00044985"/>
    </source>
</evidence>
<evidence type="ECO:0000256" key="1">
    <source>
        <dbReference type="ARBA" id="ARBA00004155"/>
    </source>
</evidence>
<keyword evidence="5 25" id="KW-1133">Transmembrane helix</keyword>
<feature type="transmembrane region" description="Helical" evidence="25">
    <location>
        <begin position="252"/>
        <end position="271"/>
    </location>
</feature>
<dbReference type="InterPro" id="IPR020846">
    <property type="entry name" value="MFS_dom"/>
</dbReference>
<dbReference type="HOGENOM" id="CLU_001265_62_0_2"/>
<evidence type="ECO:0000256" key="16">
    <source>
        <dbReference type="ARBA" id="ARBA00044900"/>
    </source>
</evidence>
<dbReference type="SUPFAM" id="SSF103473">
    <property type="entry name" value="MFS general substrate transporter"/>
    <property type="match status" value="1"/>
</dbReference>
<evidence type="ECO:0000256" key="18">
    <source>
        <dbReference type="ARBA" id="ARBA00044912"/>
    </source>
</evidence>
<name>B8D2N1_DESA1</name>
<evidence type="ECO:0000256" key="5">
    <source>
        <dbReference type="ARBA" id="ARBA00022989"/>
    </source>
</evidence>
<protein>
    <recommendedName>
        <fullName evidence="21">Lysosomal dipeptide transporter MFSD1</fullName>
    </recommendedName>
    <alternativeName>
        <fullName evidence="22">Major facilitator superfamily domain-containing protein 1</fullName>
    </alternativeName>
</protein>
<dbReference type="STRING" id="490899.DKAM_0293"/>
<comment type="catalytic activity">
    <reaction evidence="18">
        <text>L-histidyl-L-alpha-amino acid(out) = L-histidyl-L-alpha-amino acid(in)</text>
        <dbReference type="Rhea" id="RHEA:79379"/>
        <dbReference type="ChEBI" id="CHEBI:229964"/>
    </reaction>
</comment>
<dbReference type="InterPro" id="IPR036259">
    <property type="entry name" value="MFS_trans_sf"/>
</dbReference>
<feature type="transmembrane region" description="Helical" evidence="25">
    <location>
        <begin position="104"/>
        <end position="125"/>
    </location>
</feature>
<feature type="transmembrane region" description="Helical" evidence="25">
    <location>
        <begin position="137"/>
        <end position="156"/>
    </location>
</feature>
<comment type="catalytic activity">
    <reaction evidence="15">
        <text>L-arginyl-L-alpha-amino acid(out) = L-arginyl-L-alpha-amino acid(in)</text>
        <dbReference type="Rhea" id="RHEA:79371"/>
        <dbReference type="ChEBI" id="CHEBI:84315"/>
    </reaction>
</comment>
<reference evidence="27 28" key="1">
    <citation type="journal article" date="2009" name="J. Bacteriol.">
        <title>Complete genome sequence of the anaerobic, protein-degrading hyperthermophilic crenarchaeon Desulfurococcus kamchatkensis.</title>
        <authorList>
            <person name="Ravin N.V."/>
            <person name="Mardanov A.V."/>
            <person name="Beletsky A.V."/>
            <person name="Kublanov I.V."/>
            <person name="Kolganova T.V."/>
            <person name="Lebedinsky A.V."/>
            <person name="Chernyh N.A."/>
            <person name="Bonch-Osmolovskaya E.A."/>
            <person name="Skryabin K.G."/>
        </authorList>
    </citation>
    <scope>NUCLEOTIDE SEQUENCE [LARGE SCALE GENOMIC DNA]</scope>
    <source>
        <strain evidence="28">DSM 18924 / JCM 16383 / VKM B-2413 / 1221n</strain>
    </source>
</reference>
<feature type="transmembrane region" description="Helical" evidence="25">
    <location>
        <begin position="7"/>
        <end position="25"/>
    </location>
</feature>
<evidence type="ECO:0000256" key="4">
    <source>
        <dbReference type="ARBA" id="ARBA00022692"/>
    </source>
</evidence>
<comment type="similarity">
    <text evidence="2">Belongs to the major facilitator superfamily.</text>
</comment>
<comment type="catalytic activity">
    <reaction evidence="10">
        <text>L-alpha-aminoacyl-L-arginine(out) = L-alpha-aminoacyl-L-arginine(in)</text>
        <dbReference type="Rhea" id="RHEA:79367"/>
        <dbReference type="ChEBI" id="CHEBI:229968"/>
    </reaction>
</comment>
<dbReference type="GO" id="GO:0022857">
    <property type="term" value="F:transmembrane transporter activity"/>
    <property type="evidence" value="ECO:0007669"/>
    <property type="project" value="InterPro"/>
</dbReference>
<feature type="transmembrane region" description="Helical" evidence="25">
    <location>
        <begin position="80"/>
        <end position="98"/>
    </location>
</feature>
<feature type="transmembrane region" description="Helical" evidence="25">
    <location>
        <begin position="309"/>
        <end position="331"/>
    </location>
</feature>
<comment type="subunit">
    <text evidence="24">Homodimer. Interacts with lysosomal protein GLMP (via lumenal domain); the interaction starts while both proteins are still in the endoplasmic reticulum and is required for stabilization of MFSD1 in lysosomes but has no direct effect on its targeting to lysosomes or transporter activity.</text>
</comment>
<evidence type="ECO:0000256" key="2">
    <source>
        <dbReference type="ARBA" id="ARBA00008335"/>
    </source>
</evidence>
<evidence type="ECO:0000256" key="12">
    <source>
        <dbReference type="ARBA" id="ARBA00044891"/>
    </source>
</evidence>
<comment type="catalytic activity">
    <reaction evidence="14">
        <text>L-aspartyl-L-lysine(out) = L-aspartyl-L-lysine(in)</text>
        <dbReference type="Rhea" id="RHEA:79411"/>
        <dbReference type="ChEBI" id="CHEBI:229953"/>
    </reaction>
</comment>
<evidence type="ECO:0000256" key="11">
    <source>
        <dbReference type="ARBA" id="ARBA00044884"/>
    </source>
</evidence>
<keyword evidence="3" id="KW-0813">Transport</keyword>
<dbReference type="InterPro" id="IPR011701">
    <property type="entry name" value="MFS"/>
</dbReference>
<dbReference type="AlphaFoldDB" id="B8D2N1"/>
<comment type="catalytic activity">
    <reaction evidence="8">
        <text>L-lysyl-L-alanine(out) = L-lysyl-L-alanine(in)</text>
        <dbReference type="Rhea" id="RHEA:79399"/>
        <dbReference type="ChEBI" id="CHEBI:229954"/>
    </reaction>
</comment>
<evidence type="ECO:0000256" key="13">
    <source>
        <dbReference type="ARBA" id="ARBA00044893"/>
    </source>
</evidence>
<evidence type="ECO:0000256" key="3">
    <source>
        <dbReference type="ARBA" id="ARBA00022448"/>
    </source>
</evidence>
<feature type="transmembrane region" description="Helical" evidence="25">
    <location>
        <begin position="37"/>
        <end position="59"/>
    </location>
</feature>
<keyword evidence="7" id="KW-0458">Lysosome</keyword>
<comment type="catalytic activity">
    <reaction evidence="20">
        <text>L-lysyl-glycine(out) = L-lysyl-glycine(in)</text>
        <dbReference type="Rhea" id="RHEA:79407"/>
        <dbReference type="ChEBI" id="CHEBI:191202"/>
    </reaction>
</comment>
<comment type="catalytic activity">
    <reaction evidence="12">
        <text>L-lysyl-L-alpha-amino acid(out) = L-lysyl-L-alpha-amino acid(in)</text>
        <dbReference type="Rhea" id="RHEA:79387"/>
        <dbReference type="ChEBI" id="CHEBI:229965"/>
    </reaction>
</comment>
<dbReference type="Pfam" id="PF07690">
    <property type="entry name" value="MFS_1"/>
    <property type="match status" value="1"/>
</dbReference>
<comment type="catalytic activity">
    <reaction evidence="19">
        <text>L-alanyl-L-lysine(out) = L-alanyl-L-lysine(in)</text>
        <dbReference type="Rhea" id="RHEA:79415"/>
        <dbReference type="ChEBI" id="CHEBI:192470"/>
    </reaction>
</comment>
<gene>
    <name evidence="27" type="ordered locus">DKAM_0293</name>
</gene>
<comment type="function">
    <text evidence="23">Lysosomal dipeptide uniporter that selectively exports lysine, arginine or histidine-containing dipeptides with a net positive charge from the lysosome lumen into the cytosol. Could play a role in a specific type of protein O-glycosylation indirectly regulating macrophages migration and tissue invasion. Also essential for liver homeostasis.</text>
</comment>
<evidence type="ECO:0000256" key="17">
    <source>
        <dbReference type="ARBA" id="ARBA00044903"/>
    </source>
</evidence>
<evidence type="ECO:0000256" key="8">
    <source>
        <dbReference type="ARBA" id="ARBA00044876"/>
    </source>
</evidence>
<dbReference type="KEGG" id="dka:DKAM_0293"/>
<dbReference type="eggNOG" id="arCOG00130">
    <property type="taxonomic scope" value="Archaea"/>
</dbReference>
<dbReference type="GO" id="GO:0005765">
    <property type="term" value="C:lysosomal membrane"/>
    <property type="evidence" value="ECO:0007669"/>
    <property type="project" value="UniProtKB-SubCell"/>
</dbReference>
<evidence type="ECO:0000256" key="24">
    <source>
        <dbReference type="ARBA" id="ARBA00046376"/>
    </source>
</evidence>
<evidence type="ECO:0000256" key="20">
    <source>
        <dbReference type="ARBA" id="ARBA00044924"/>
    </source>
</evidence>
<feature type="transmembrane region" description="Helical" evidence="25">
    <location>
        <begin position="343"/>
        <end position="365"/>
    </location>
</feature>
<keyword evidence="4 25" id="KW-0812">Transmembrane</keyword>
<evidence type="ECO:0000313" key="27">
    <source>
        <dbReference type="EMBL" id="ACL10619.1"/>
    </source>
</evidence>
<comment type="catalytic activity">
    <reaction evidence="13">
        <text>L-alpha-aminoacyl-L-lysine(out) = L-alpha-aminoacyl-L-lysine(in)</text>
        <dbReference type="Rhea" id="RHEA:79383"/>
        <dbReference type="ChEBI" id="CHEBI:229966"/>
    </reaction>
</comment>
<evidence type="ECO:0000256" key="25">
    <source>
        <dbReference type="SAM" id="Phobius"/>
    </source>
</evidence>
<sequence>MDAFSKRIRVIIVLLAAYVLVYFHRTMTGVMKPEIDYYSGYYGVNAELLLAIMSSAYFYGYAASQFFTGPLIDYYGVKRIGSIMLTMLGVGTVLMSVPSPNTLVAGRLLIGISASVVFLSYMRSAALSFKISYQGRLSSYALFAGSISTIAATYPLRLMLNSIGLSSTYIILALLAFTLALLTYLTSSDIGGKKKDSSFLKQASLIGSIARNPHSWGVGIASVASYGLGLAYQSTWGQIHLSKVFLLGKEDVSIYLMVLAMVFAVSCIPTGYLSDKFKRRKPFLIAATIASAAAWILMYLSSISRDRNILLVALTFLGVSQGLHIIAPTMAKEYYDPKISGTSVAFFNIVLFTGIAVLQSVLSMIDPTVSVIINILIAFIGILASTILAKETYLYEKIV</sequence>
<dbReference type="Gene3D" id="1.20.1250.20">
    <property type="entry name" value="MFS general substrate transporter like domains"/>
    <property type="match status" value="2"/>
</dbReference>
<dbReference type="CDD" id="cd06174">
    <property type="entry name" value="MFS"/>
    <property type="match status" value="1"/>
</dbReference>
<feature type="domain" description="Major facilitator superfamily (MFS) profile" evidence="26">
    <location>
        <begin position="10"/>
        <end position="393"/>
    </location>
</feature>
<evidence type="ECO:0000259" key="26">
    <source>
        <dbReference type="PROSITE" id="PS50850"/>
    </source>
</evidence>
<feature type="transmembrane region" description="Helical" evidence="25">
    <location>
        <begin position="215"/>
        <end position="232"/>
    </location>
</feature>
<comment type="catalytic activity">
    <reaction evidence="17">
        <text>L-arginyl-glycine(out) = L-arginyl-glycine(in)</text>
        <dbReference type="Rhea" id="RHEA:79391"/>
        <dbReference type="ChEBI" id="CHEBI:229955"/>
    </reaction>
</comment>
<proteinExistence type="inferred from homology"/>
<evidence type="ECO:0000256" key="9">
    <source>
        <dbReference type="ARBA" id="ARBA00044878"/>
    </source>
</evidence>
<evidence type="ECO:0000256" key="19">
    <source>
        <dbReference type="ARBA" id="ARBA00044919"/>
    </source>
</evidence>
<dbReference type="Proteomes" id="UP000006903">
    <property type="component" value="Chromosome"/>
</dbReference>
<evidence type="ECO:0000256" key="23">
    <source>
        <dbReference type="ARBA" id="ARBA00045709"/>
    </source>
</evidence>
<organism evidence="27 28">
    <name type="scientific">Desulfurococcus amylolyticus (strain DSM 18924 / JCM 16383 / VKM B-2413 / 1221n)</name>
    <name type="common">Desulfurococcus kamchatkensis</name>
    <dbReference type="NCBI Taxonomy" id="490899"/>
    <lineage>
        <taxon>Archaea</taxon>
        <taxon>Thermoproteota</taxon>
        <taxon>Thermoprotei</taxon>
        <taxon>Desulfurococcales</taxon>
        <taxon>Desulfurococcaceae</taxon>
        <taxon>Desulfurococcus</taxon>
    </lineage>
</organism>
<dbReference type="InterPro" id="IPR052187">
    <property type="entry name" value="MFSD1"/>
</dbReference>
<dbReference type="GeneID" id="7170568"/>
<evidence type="ECO:0000256" key="10">
    <source>
        <dbReference type="ARBA" id="ARBA00044881"/>
    </source>
</evidence>
<dbReference type="PROSITE" id="PS50850">
    <property type="entry name" value="MFS"/>
    <property type="match status" value="1"/>
</dbReference>
<keyword evidence="6 25" id="KW-0472">Membrane</keyword>
<dbReference type="PANTHER" id="PTHR23512">
    <property type="entry name" value="MAJOR FACILITATOR SUPERFAMILY DOMAIN-CONTAINING PROTEIN 1"/>
    <property type="match status" value="1"/>
</dbReference>
<evidence type="ECO:0000256" key="7">
    <source>
        <dbReference type="ARBA" id="ARBA00023228"/>
    </source>
</evidence>
<dbReference type="RefSeq" id="WP_012607961.1">
    <property type="nucleotide sequence ID" value="NC_011766.1"/>
</dbReference>
<accession>B8D2N1</accession>
<evidence type="ECO:0000256" key="22">
    <source>
        <dbReference type="ARBA" id="ARBA00045018"/>
    </source>
</evidence>
<comment type="catalytic activity">
    <reaction evidence="16">
        <text>L-lysyl-L-lysine(out) = L-lysyl-L-lysine(in)</text>
        <dbReference type="Rhea" id="RHEA:79403"/>
        <dbReference type="ChEBI" id="CHEBI:229956"/>
    </reaction>
</comment>
<evidence type="ECO:0000313" key="28">
    <source>
        <dbReference type="Proteomes" id="UP000006903"/>
    </source>
</evidence>
<evidence type="ECO:0000256" key="14">
    <source>
        <dbReference type="ARBA" id="ARBA00044898"/>
    </source>
</evidence>